<dbReference type="Proteomes" id="UP000798662">
    <property type="component" value="Chromosome 1"/>
</dbReference>
<proteinExistence type="predicted"/>
<comment type="caution">
    <text evidence="1">The sequence shown here is derived from an EMBL/GenBank/DDBJ whole genome shotgun (WGS) entry which is preliminary data.</text>
</comment>
<protein>
    <submittedName>
        <fullName evidence="1">Uncharacterized protein</fullName>
    </submittedName>
</protein>
<accession>A0ACC3BU44</accession>
<name>A0ACC3BU44_PYRYE</name>
<organism evidence="1 2">
    <name type="scientific">Pyropia yezoensis</name>
    <name type="common">Susabi-nori</name>
    <name type="synonym">Porphyra yezoensis</name>
    <dbReference type="NCBI Taxonomy" id="2788"/>
    <lineage>
        <taxon>Eukaryota</taxon>
        <taxon>Rhodophyta</taxon>
        <taxon>Bangiophyceae</taxon>
        <taxon>Bangiales</taxon>
        <taxon>Bangiaceae</taxon>
        <taxon>Pyropia</taxon>
    </lineage>
</organism>
<keyword evidence="2" id="KW-1185">Reference proteome</keyword>
<dbReference type="EMBL" id="CM020618">
    <property type="protein sequence ID" value="KAK1861556.1"/>
    <property type="molecule type" value="Genomic_DNA"/>
</dbReference>
<gene>
    <name evidence="1" type="ORF">I4F81_004140</name>
</gene>
<evidence type="ECO:0000313" key="1">
    <source>
        <dbReference type="EMBL" id="KAK1861556.1"/>
    </source>
</evidence>
<reference evidence="1" key="1">
    <citation type="submission" date="2019-11" db="EMBL/GenBank/DDBJ databases">
        <title>Nori genome reveals adaptations in red seaweeds to the harsh intertidal environment.</title>
        <authorList>
            <person name="Wang D."/>
            <person name="Mao Y."/>
        </authorList>
    </citation>
    <scope>NUCLEOTIDE SEQUENCE</scope>
    <source>
        <tissue evidence="1">Gametophyte</tissue>
    </source>
</reference>
<evidence type="ECO:0000313" key="2">
    <source>
        <dbReference type="Proteomes" id="UP000798662"/>
    </source>
</evidence>
<sequence length="250" mass="25897">MARQRRPEAVAVLAVCLLVAVPAVAAAVATAAAGVSPLPPAVVWRQLPAGARGSGAYPLGRQGVPVVTPTPPPGNAAAAAAAARGCVGLFASTGSGNAQASSGESAPYLCAITATVTTAADITSCGVVVSEELTWPWTTGRPAVRVVDYRDVEGVSVTALTFTPDGVEQLSVRRLAPSTSRRCGNQTAVSWPTCATRACDYRYVACREGDDDDGDPWYKNLPEWLIPAAIVLTLCDLAGDWHRRPLQTVC</sequence>